<gene>
    <name evidence="4" type="primary">pimA</name>
    <name evidence="4" type="ORF">SULPSESMR1_05001</name>
</gene>
<organism evidence="4 5">
    <name type="scientific">Pseudosulfitobacter pseudonitzschiae</name>
    <dbReference type="NCBI Taxonomy" id="1402135"/>
    <lineage>
        <taxon>Bacteria</taxon>
        <taxon>Pseudomonadati</taxon>
        <taxon>Pseudomonadota</taxon>
        <taxon>Alphaproteobacteria</taxon>
        <taxon>Rhodobacterales</taxon>
        <taxon>Roseobacteraceae</taxon>
        <taxon>Pseudosulfitobacter</taxon>
    </lineage>
</organism>
<evidence type="ECO:0000259" key="3">
    <source>
        <dbReference type="Pfam" id="PF12000"/>
    </source>
</evidence>
<keyword evidence="4" id="KW-0328">Glycosyltransferase</keyword>
<dbReference type="OrthoDB" id="9793726at2"/>
<feature type="domain" description="Glycosyl transferase family 1" evidence="2">
    <location>
        <begin position="212"/>
        <end position="386"/>
    </location>
</feature>
<evidence type="ECO:0000259" key="2">
    <source>
        <dbReference type="Pfam" id="PF00534"/>
    </source>
</evidence>
<dbReference type="GO" id="GO:0009103">
    <property type="term" value="P:lipopolysaccharide biosynthetic process"/>
    <property type="evidence" value="ECO:0007669"/>
    <property type="project" value="TreeGrafter"/>
</dbReference>
<name>A0A221K6U5_9RHOB</name>
<dbReference type="GO" id="GO:0043750">
    <property type="term" value="F:phosphatidylinositol alpha-mannosyltransferase activity"/>
    <property type="evidence" value="ECO:0007669"/>
    <property type="project" value="UniProtKB-EC"/>
</dbReference>
<dbReference type="Pfam" id="PF12000">
    <property type="entry name" value="Glyco_trans_4_3"/>
    <property type="match status" value="1"/>
</dbReference>
<dbReference type="Proteomes" id="UP000199754">
    <property type="component" value="Plasmid pSMR1-1"/>
</dbReference>
<keyword evidence="1 4" id="KW-0808">Transferase</keyword>
<geneLocation type="plasmid" evidence="4 5">
    <name>pSMR1-1</name>
</geneLocation>
<protein>
    <submittedName>
        <fullName evidence="4">GDP-mannose-dependent alpha-(1-2)-phosphatidylinositol mannosyltransferase</fullName>
        <ecNumber evidence="4">2.4.1.345</ecNumber>
    </submittedName>
</protein>
<dbReference type="PANTHER" id="PTHR46401:SF2">
    <property type="entry name" value="GLYCOSYLTRANSFERASE WBBK-RELATED"/>
    <property type="match status" value="1"/>
</dbReference>
<keyword evidence="4" id="KW-0614">Plasmid</keyword>
<dbReference type="EMBL" id="CP022416">
    <property type="protein sequence ID" value="ASM74695.1"/>
    <property type="molecule type" value="Genomic_DNA"/>
</dbReference>
<proteinExistence type="predicted"/>
<keyword evidence="5" id="KW-1185">Reference proteome</keyword>
<dbReference type="Pfam" id="PF00534">
    <property type="entry name" value="Glycos_transf_1"/>
    <property type="match status" value="1"/>
</dbReference>
<dbReference type="EC" id="2.4.1.345" evidence="4"/>
<dbReference type="SUPFAM" id="SSF53756">
    <property type="entry name" value="UDP-Glycosyltransferase/glycogen phosphorylase"/>
    <property type="match status" value="1"/>
</dbReference>
<sequence>MQFLFIHQNFPGQFQHLAPVLAAGGHKVAALTLRVKEVQKWNGVTLLPYTINRDPGQALHPWLVDFNSKVTRAESCYHAACALRDQGFTPDVIIAHPGWGESLFLRDVWPDARIGIYCELYYRPDYPHTGFDPEFDGPPDLTNALRLRMKNLNNHMHFAIADAGLSPTRFQADTFSAAFRDRITVGFDGIDTARLVPDDTASLSFKSGRTLSREDEVITFVNRNLEPYRGYHVFMRALPRLLRERSRAHVLIVGGDEVSYGACPPKGMTWKRIFIDEVRSQIPDDDWARVHFLGRIPYDQFVTLLQLSRVHVYLTYPFVLSWSLFETMSVEGAIVASDTAPVKELITHDETGRLVDFFDGDAIVDEVSMLLDDPGMRERLGKAARRHVVRNYDLHSICLPRQVQWVRDLAALDPRAPESPCL</sequence>
<dbReference type="KEGG" id="spse:SULPSESMR1_05001"/>
<accession>A0A221K6U5</accession>
<dbReference type="InterPro" id="IPR022623">
    <property type="entry name" value="Glyco_trans_4"/>
</dbReference>
<evidence type="ECO:0000313" key="5">
    <source>
        <dbReference type="Proteomes" id="UP000199754"/>
    </source>
</evidence>
<feature type="domain" description="Glycosyl transferase family 4" evidence="3">
    <location>
        <begin position="25"/>
        <end position="194"/>
    </location>
</feature>
<reference evidence="4 5" key="1">
    <citation type="submission" date="2017-07" db="EMBL/GenBank/DDBJ databases">
        <title>Genome Sequence of Sulfitobacter pseudonitzschiae Strain SMR1 Isolated from a culture of the Diatom Skeletonema marinoi.</title>
        <authorList>
            <person name="Topel M."/>
            <person name="Pinder M.I.M."/>
            <person name="Johansson O.N."/>
            <person name="Kourtchenko O."/>
            <person name="Godhe A."/>
            <person name="Clarke A.K."/>
        </authorList>
    </citation>
    <scope>NUCLEOTIDE SEQUENCE [LARGE SCALE GENOMIC DNA]</scope>
    <source>
        <strain evidence="4 5">SMR1</strain>
        <plasmid evidence="4 5">pSMR1-1</plasmid>
    </source>
</reference>
<dbReference type="RefSeq" id="WP_089422715.1">
    <property type="nucleotide sequence ID" value="NZ_CP022416.1"/>
</dbReference>
<dbReference type="InterPro" id="IPR001296">
    <property type="entry name" value="Glyco_trans_1"/>
</dbReference>
<evidence type="ECO:0000256" key="1">
    <source>
        <dbReference type="ARBA" id="ARBA00022679"/>
    </source>
</evidence>
<dbReference type="Gene3D" id="3.40.50.2000">
    <property type="entry name" value="Glycogen Phosphorylase B"/>
    <property type="match status" value="2"/>
</dbReference>
<dbReference type="PANTHER" id="PTHR46401">
    <property type="entry name" value="GLYCOSYLTRANSFERASE WBBK-RELATED"/>
    <property type="match status" value="1"/>
</dbReference>
<dbReference type="AlphaFoldDB" id="A0A221K6U5"/>
<evidence type="ECO:0000313" key="4">
    <source>
        <dbReference type="EMBL" id="ASM74695.1"/>
    </source>
</evidence>